<protein>
    <recommendedName>
        <fullName evidence="3">ATPase</fullName>
    </recommendedName>
</protein>
<dbReference type="EMBL" id="JAKZMM010000030">
    <property type="protein sequence ID" value="MCJ2381278.1"/>
    <property type="molecule type" value="Genomic_DNA"/>
</dbReference>
<comment type="caution">
    <text evidence="1">The sequence shown here is derived from an EMBL/GenBank/DDBJ whole genome shotgun (WGS) entry which is preliminary data.</text>
</comment>
<sequence>MEKNRSKDEIMRLKRLFLNVADEATCGMFKIDDSNKQIVSDLFNYFIGIPGKLDLNKGIWLDGPIGTGKSTLMFVFSKFMQRINDGFRVYICSQVAAEYALTGNIDKYLLNPDGFCKEPVPMCFDELGREPIPSKYFGTELNVFQHILHIRYALWQQTHLKTYVTTNLMPDEVQNIYGDYIRDRRKEMFNLIAVTGDSRRKK</sequence>
<name>A0ABT0C2M9_9BACT</name>
<dbReference type="SUPFAM" id="SSF52540">
    <property type="entry name" value="P-loop containing nucleoside triphosphate hydrolases"/>
    <property type="match status" value="1"/>
</dbReference>
<gene>
    <name evidence="1" type="ORF">MUN53_11765</name>
</gene>
<dbReference type="Gene3D" id="3.40.50.300">
    <property type="entry name" value="P-loop containing nucleotide triphosphate hydrolases"/>
    <property type="match status" value="1"/>
</dbReference>
<evidence type="ECO:0008006" key="3">
    <source>
        <dbReference type="Google" id="ProtNLM"/>
    </source>
</evidence>
<evidence type="ECO:0000313" key="1">
    <source>
        <dbReference type="EMBL" id="MCJ2381278.1"/>
    </source>
</evidence>
<dbReference type="RefSeq" id="WP_243325573.1">
    <property type="nucleotide sequence ID" value="NZ_JAKZMM010000030.1"/>
</dbReference>
<reference evidence="1 2" key="1">
    <citation type="submission" date="2022-03" db="EMBL/GenBank/DDBJ databases">
        <title>Parabacteroides sp. nov. isolated from swine feces.</title>
        <authorList>
            <person name="Bak J.E."/>
        </authorList>
    </citation>
    <scope>NUCLEOTIDE SEQUENCE [LARGE SCALE GENOMIC DNA]</scope>
    <source>
        <strain evidence="1 2">AGMB00274</strain>
    </source>
</reference>
<dbReference type="InterPro" id="IPR027417">
    <property type="entry name" value="P-loop_NTPase"/>
</dbReference>
<proteinExistence type="predicted"/>
<organism evidence="1 2">
    <name type="scientific">Parabacteroides faecalis</name>
    <dbReference type="NCBI Taxonomy" id="2924040"/>
    <lineage>
        <taxon>Bacteria</taxon>
        <taxon>Pseudomonadati</taxon>
        <taxon>Bacteroidota</taxon>
        <taxon>Bacteroidia</taxon>
        <taxon>Bacteroidales</taxon>
        <taxon>Tannerellaceae</taxon>
        <taxon>Parabacteroides</taxon>
    </lineage>
</organism>
<accession>A0ABT0C2M9</accession>
<evidence type="ECO:0000313" key="2">
    <source>
        <dbReference type="Proteomes" id="UP001165444"/>
    </source>
</evidence>
<dbReference type="Proteomes" id="UP001165444">
    <property type="component" value="Unassembled WGS sequence"/>
</dbReference>
<keyword evidence="2" id="KW-1185">Reference proteome</keyword>